<dbReference type="InterPro" id="IPR032518">
    <property type="entry name" value="HepII_N"/>
</dbReference>
<dbReference type="InterPro" id="IPR012480">
    <property type="entry name" value="Hepar_II_III_C"/>
</dbReference>
<comment type="subcellular location">
    <subcellularLocation>
        <location evidence="1">Periplasm</location>
    </subcellularLocation>
</comment>
<evidence type="ECO:0000259" key="7">
    <source>
        <dbReference type="Pfam" id="PF16332"/>
    </source>
</evidence>
<dbReference type="Gene3D" id="1.50.10.100">
    <property type="entry name" value="Chondroitin AC/alginate lyase"/>
    <property type="match status" value="1"/>
</dbReference>
<feature type="domain" description="Heparinase II/III-like C-terminal" evidence="6">
    <location>
        <begin position="378"/>
        <end position="609"/>
    </location>
</feature>
<evidence type="ECO:0000313" key="8">
    <source>
        <dbReference type="EMBL" id="WIM06125.1"/>
    </source>
</evidence>
<dbReference type="Gene3D" id="2.70.98.70">
    <property type="match status" value="1"/>
</dbReference>
<evidence type="ECO:0000259" key="6">
    <source>
        <dbReference type="Pfam" id="PF07940"/>
    </source>
</evidence>
<dbReference type="Pfam" id="PF07940">
    <property type="entry name" value="Hepar_II_III_C"/>
    <property type="match status" value="1"/>
</dbReference>
<dbReference type="InterPro" id="IPR008929">
    <property type="entry name" value="Chondroitin_lyas"/>
</dbReference>
<dbReference type="KEGG" id="npv:OHM77_02185"/>
<dbReference type="EMBL" id="CP107246">
    <property type="protein sequence ID" value="WIM06125.1"/>
    <property type="molecule type" value="Genomic_DNA"/>
</dbReference>
<dbReference type="GO" id="GO:0042597">
    <property type="term" value="C:periplasmic space"/>
    <property type="evidence" value="ECO:0007669"/>
    <property type="project" value="UniProtKB-SubCell"/>
</dbReference>
<organism evidence="8">
    <name type="scientific">Candidatus Nitricoxidivorans perseverans</name>
    <dbReference type="NCBI Taxonomy" id="2975601"/>
    <lineage>
        <taxon>Bacteria</taxon>
        <taxon>Pseudomonadati</taxon>
        <taxon>Pseudomonadota</taxon>
        <taxon>Betaproteobacteria</taxon>
        <taxon>Nitrosomonadales</taxon>
        <taxon>Sterolibacteriaceae</taxon>
        <taxon>Candidatus Nitricoxidivorans</taxon>
    </lineage>
</organism>
<dbReference type="PANTHER" id="PTHR39210">
    <property type="entry name" value="HEPARIN-SULFATE LYASE"/>
    <property type="match status" value="1"/>
</dbReference>
<gene>
    <name evidence="8" type="ORF">OHM77_02185</name>
</gene>
<proteinExistence type="predicted"/>
<feature type="region of interest" description="Disordered" evidence="5">
    <location>
        <begin position="584"/>
        <end position="603"/>
    </location>
</feature>
<protein>
    <submittedName>
        <fullName evidence="8">Heparinase II/III family protein</fullName>
    </submittedName>
</protein>
<dbReference type="GO" id="GO:0016829">
    <property type="term" value="F:lyase activity"/>
    <property type="evidence" value="ECO:0007669"/>
    <property type="project" value="UniProtKB-KW"/>
</dbReference>
<accession>A0AA49FM39</accession>
<evidence type="ECO:0000256" key="1">
    <source>
        <dbReference type="ARBA" id="ARBA00004418"/>
    </source>
</evidence>
<evidence type="ECO:0000256" key="3">
    <source>
        <dbReference type="ARBA" id="ARBA00022764"/>
    </source>
</evidence>
<name>A0AA49FM39_9PROT</name>
<evidence type="ECO:0000256" key="2">
    <source>
        <dbReference type="ARBA" id="ARBA00022729"/>
    </source>
</evidence>
<dbReference type="AlphaFoldDB" id="A0AA49FM39"/>
<dbReference type="PANTHER" id="PTHR39210:SF1">
    <property type="entry name" value="HEPARIN-SULFATE LYASE"/>
    <property type="match status" value="1"/>
</dbReference>
<evidence type="ECO:0000256" key="5">
    <source>
        <dbReference type="SAM" id="MobiDB-lite"/>
    </source>
</evidence>
<keyword evidence="4" id="KW-0456">Lyase</keyword>
<sequence length="660" mass="72598">MNATHAKDKPQEVLDTDAVRKIDWGAVRQRINSAERPRTFLGTPEWDSIKRSLLRDTRSPAFGLLLARVDKRIGKVVEAERAVIDSSMPSGIRRALHSVELKQSIKPATVAAQEVAFAALIDPAGPWLADAKAKMLALARLNPRGATGAFQEDLSARHIVWTLALGLDWLPFAWSADEKALILRAISARMDDFAAKLVHGPRALRRDLLDSHANEVLGALAETAVLLLGETPAAERWFDEFVPLYVQTTLAFAGDDGGYANGSNYAMVDIGEFSVRHWDTLRRATGIDLRHKPWAANFGRYMVYMTPPGTPAGSFGDGAEAEMSQAWARHAKVYYVARVRQPLYDWYARQWIEEGMSSLHFLLSPVADFSQATFPEGTPHAAAFTSVGVAALHSDLRDRGRASLYFRSSPFGSASHGHADQNSFVLNAGGGPLLLDSGYYDFFGSPHHLGWTKRTIAHNAITFDGGMGQDNPALPRGDERAKGEITQFSTSAEVDLLVGDASTAYRGQLTKATRGVAYIRPDVFVIVDWVESALPRRWEWNLHAARQFEVLGNQRLRVVNGGASVCVDQIADQTVAFGQHAGFPAAPQRSADKPRPDQWHGQFRTDAPSRRYMSATVLRIGCAEREIKSSVFDGRGVRVRVEGFDIGFDGRVLTARKNPS</sequence>
<keyword evidence="2" id="KW-0732">Signal</keyword>
<evidence type="ECO:0000256" key="4">
    <source>
        <dbReference type="ARBA" id="ARBA00023239"/>
    </source>
</evidence>
<feature type="domain" description="Heparinase II N-terminal" evidence="7">
    <location>
        <begin position="36"/>
        <end position="354"/>
    </location>
</feature>
<dbReference type="Pfam" id="PF16332">
    <property type="entry name" value="DUF4962"/>
    <property type="match status" value="1"/>
</dbReference>
<keyword evidence="3" id="KW-0574">Periplasm</keyword>
<dbReference type="Proteomes" id="UP001234916">
    <property type="component" value="Chromosome"/>
</dbReference>
<reference evidence="8" key="1">
    <citation type="journal article" date="2023" name="Nat. Microbiol.">
        <title>Enrichment and characterization of a nitric oxide-reducing microbial community in a continuous bioreactor.</title>
        <authorList>
            <person name="Garrido-Amador P."/>
            <person name="Stortenbeker N."/>
            <person name="Wessels H.J.C.T."/>
            <person name="Speth D.R."/>
            <person name="Garcia-Heredia I."/>
            <person name="Kartal B."/>
        </authorList>
    </citation>
    <scope>NUCLEOTIDE SEQUENCE</scope>
    <source>
        <strain evidence="8">MAG1</strain>
    </source>
</reference>